<organism evidence="1 2">
    <name type="scientific">Enterococcus faecium</name>
    <name type="common">Streptococcus faecium</name>
    <dbReference type="NCBI Taxonomy" id="1352"/>
    <lineage>
        <taxon>Bacteria</taxon>
        <taxon>Bacillati</taxon>
        <taxon>Bacillota</taxon>
        <taxon>Bacilli</taxon>
        <taxon>Lactobacillales</taxon>
        <taxon>Enterococcaceae</taxon>
        <taxon>Enterococcus</taxon>
    </lineage>
</organism>
<reference evidence="1" key="1">
    <citation type="submission" date="2023-03" db="EMBL/GenBank/DDBJ databases">
        <authorList>
            <person name="Shen W."/>
            <person name="Cai J."/>
        </authorList>
    </citation>
    <scope>NUCLEOTIDE SEQUENCE</scope>
    <source>
        <strain evidence="1">B1010-2</strain>
    </source>
</reference>
<dbReference type="RefSeq" id="WP_226831251.1">
    <property type="nucleotide sequence ID" value="NZ_BTRO01000001.1"/>
</dbReference>
<comment type="caution">
    <text evidence="1">The sequence shown here is derived from an EMBL/GenBank/DDBJ whole genome shotgun (WGS) entry which is preliminary data.</text>
</comment>
<gene>
    <name evidence="1" type="ORF">P6Z85_15485</name>
</gene>
<accession>A0AAW8RMN9</accession>
<protein>
    <submittedName>
        <fullName evidence="1">Uncharacterized protein</fullName>
    </submittedName>
</protein>
<evidence type="ECO:0000313" key="2">
    <source>
        <dbReference type="Proteomes" id="UP001260956"/>
    </source>
</evidence>
<dbReference type="Proteomes" id="UP001260956">
    <property type="component" value="Unassembled WGS sequence"/>
</dbReference>
<evidence type="ECO:0000313" key="1">
    <source>
        <dbReference type="EMBL" id="MDT2371497.1"/>
    </source>
</evidence>
<proteinExistence type="predicted"/>
<sequence length="173" mass="19970">MDKPFLDSVREYLSNPKSTLFPHEDYKIIMNYYLPIGAPQNSKIKIPNDIVNDGDTHNVIKGFLPLDLSTGRKIRFSEIQYEGIGFTLIDLKNSTFEIKEGLDLKNLLCADDKIKKIQLYKVPILTPTVLTMLEMENNINYIDSGSDLLIRWQVITNFLMELKKYSNTQTKFS</sequence>
<dbReference type="AlphaFoldDB" id="A0AAW8RMN9"/>
<dbReference type="EMBL" id="JARPTX010000177">
    <property type="protein sequence ID" value="MDT2371497.1"/>
    <property type="molecule type" value="Genomic_DNA"/>
</dbReference>
<name>A0AAW8RMN9_ENTFC</name>